<proteinExistence type="predicted"/>
<accession>A0A7S0JHJ7</accession>
<dbReference type="EMBL" id="HBER01054705">
    <property type="protein sequence ID" value="CAD8552029.1"/>
    <property type="molecule type" value="Transcribed_RNA"/>
</dbReference>
<feature type="signal peptide" evidence="2">
    <location>
        <begin position="1"/>
        <end position="23"/>
    </location>
</feature>
<feature type="chain" id="PRO_5031235036" description="WSC domain-containing protein" evidence="2">
    <location>
        <begin position="24"/>
        <end position="375"/>
    </location>
</feature>
<evidence type="ECO:0008006" key="4">
    <source>
        <dbReference type="Google" id="ProtNLM"/>
    </source>
</evidence>
<dbReference type="AlphaFoldDB" id="A0A7S0JHJ7"/>
<feature type="region of interest" description="Disordered" evidence="1">
    <location>
        <begin position="238"/>
        <end position="265"/>
    </location>
</feature>
<reference evidence="3" key="1">
    <citation type="submission" date="2021-01" db="EMBL/GenBank/DDBJ databases">
        <authorList>
            <person name="Corre E."/>
            <person name="Pelletier E."/>
            <person name="Niang G."/>
            <person name="Scheremetjew M."/>
            <person name="Finn R."/>
            <person name="Kale V."/>
            <person name="Holt S."/>
            <person name="Cochrane G."/>
            <person name="Meng A."/>
            <person name="Brown T."/>
            <person name="Cohen L."/>
        </authorList>
    </citation>
    <scope>NUCLEOTIDE SEQUENCE</scope>
    <source>
        <strain evidence="3">RCC1130</strain>
    </source>
</reference>
<keyword evidence="2" id="KW-0732">Signal</keyword>
<gene>
    <name evidence="3" type="ORF">CLEP1334_LOCUS27319</name>
</gene>
<evidence type="ECO:0000313" key="3">
    <source>
        <dbReference type="EMBL" id="CAD8552029.1"/>
    </source>
</evidence>
<organism evidence="3">
    <name type="scientific">Calcidiscus leptoporus</name>
    <dbReference type="NCBI Taxonomy" id="127549"/>
    <lineage>
        <taxon>Eukaryota</taxon>
        <taxon>Haptista</taxon>
        <taxon>Haptophyta</taxon>
        <taxon>Prymnesiophyceae</taxon>
        <taxon>Coccolithales</taxon>
        <taxon>Calcidiscaceae</taxon>
        <taxon>Calcidiscus</taxon>
    </lineage>
</organism>
<sequence>MTRRGLPFCQCTVALAGLAAVFAAKKEYDYAPKHVNDVVFVGCFLVDETEPLPDSSGAQPLATSSCVERCATPYFAIERGVCRCIATMGRTPASLRIREPQSCGRVCPGEEALQPSRLCASAQSAQRHQAVYTRARCELGAVFEVQDINPAGAFMLTQWKARIRLEQWQEGALIVLDWGEVPISAYSIWNAQIKDKAHPVMGPRIELILKGAHHDEVGMKLRGPGGVAPRLFCLTKAAPPPPSPSPPRPPAPPPSPSPPPPPPPPPSCLDAVSKVVNVFGGGVSYYAEVWIKFWVPGALVTLDFGVDTEVSGTWQASLAAVTFETATFRLGPAGNRFRFNAVGPAVVACIPCSGVTCARPPPPPRKLRQSDGTPG</sequence>
<name>A0A7S0JHJ7_9EUKA</name>
<protein>
    <recommendedName>
        <fullName evidence="4">WSC domain-containing protein</fullName>
    </recommendedName>
</protein>
<evidence type="ECO:0000256" key="2">
    <source>
        <dbReference type="SAM" id="SignalP"/>
    </source>
</evidence>
<evidence type="ECO:0000256" key="1">
    <source>
        <dbReference type="SAM" id="MobiDB-lite"/>
    </source>
</evidence>